<feature type="compositionally biased region" description="Polar residues" evidence="1">
    <location>
        <begin position="381"/>
        <end position="398"/>
    </location>
</feature>
<name>A0A1E7FES8_9STRA</name>
<dbReference type="KEGG" id="fcy:FRACYDRAFT_239273"/>
<reference evidence="2 3" key="1">
    <citation type="submission" date="2016-09" db="EMBL/GenBank/DDBJ databases">
        <title>Extensive genetic diversity and differential bi-allelic expression allows diatom success in the polar Southern Ocean.</title>
        <authorList>
            <consortium name="DOE Joint Genome Institute"/>
            <person name="Mock T."/>
            <person name="Otillar R.P."/>
            <person name="Strauss J."/>
            <person name="Dupont C."/>
            <person name="Frickenhaus S."/>
            <person name="Maumus F."/>
            <person name="Mcmullan M."/>
            <person name="Sanges R."/>
            <person name="Schmutz J."/>
            <person name="Toseland A."/>
            <person name="Valas R."/>
            <person name="Veluchamy A."/>
            <person name="Ward B.J."/>
            <person name="Allen A."/>
            <person name="Barry K."/>
            <person name="Falciatore A."/>
            <person name="Ferrante M."/>
            <person name="Fortunato A.E."/>
            <person name="Gloeckner G."/>
            <person name="Gruber A."/>
            <person name="Hipkin R."/>
            <person name="Janech M."/>
            <person name="Kroth P."/>
            <person name="Leese F."/>
            <person name="Lindquist E."/>
            <person name="Lyon B.R."/>
            <person name="Martin J."/>
            <person name="Mayer C."/>
            <person name="Parker M."/>
            <person name="Quesneville H."/>
            <person name="Raymond J."/>
            <person name="Uhlig C."/>
            <person name="Valentin K.U."/>
            <person name="Worden A.Z."/>
            <person name="Armbrust E.V."/>
            <person name="Bowler C."/>
            <person name="Green B."/>
            <person name="Moulton V."/>
            <person name="Van Oosterhout C."/>
            <person name="Grigoriev I."/>
        </authorList>
    </citation>
    <scope>NUCLEOTIDE SEQUENCE [LARGE SCALE GENOMIC DNA]</scope>
    <source>
        <strain evidence="2 3">CCMP1102</strain>
    </source>
</reference>
<accession>A0A1E7FES8</accession>
<keyword evidence="3" id="KW-1185">Reference proteome</keyword>
<dbReference type="Gene3D" id="1.25.40.10">
    <property type="entry name" value="Tetratricopeptide repeat domain"/>
    <property type="match status" value="1"/>
</dbReference>
<dbReference type="AlphaFoldDB" id="A0A1E7FES8"/>
<evidence type="ECO:0000256" key="1">
    <source>
        <dbReference type="SAM" id="MobiDB-lite"/>
    </source>
</evidence>
<feature type="compositionally biased region" description="Basic and acidic residues" evidence="1">
    <location>
        <begin position="356"/>
        <end position="365"/>
    </location>
</feature>
<feature type="compositionally biased region" description="Low complexity" evidence="1">
    <location>
        <begin position="327"/>
        <end position="344"/>
    </location>
</feature>
<dbReference type="EMBL" id="KV784358">
    <property type="protein sequence ID" value="OEU16678.1"/>
    <property type="molecule type" value="Genomic_DNA"/>
</dbReference>
<feature type="compositionally biased region" description="Basic residues" evidence="1">
    <location>
        <begin position="285"/>
        <end position="322"/>
    </location>
</feature>
<gene>
    <name evidence="2" type="ORF">FRACYDRAFT_239273</name>
</gene>
<proteinExistence type="predicted"/>
<evidence type="ECO:0000313" key="3">
    <source>
        <dbReference type="Proteomes" id="UP000095751"/>
    </source>
</evidence>
<dbReference type="Proteomes" id="UP000095751">
    <property type="component" value="Unassembled WGS sequence"/>
</dbReference>
<sequence>MRCCYEAFSNRHGMENWQLKLTVESILDIINSSEFSLSFRPWRIRYETLKAAADDSLSTVKAIVDTVTCIDGSGANSTITPTATIIQSFPSISYLDLRRQQNIEFSNDKCREAEAIVFSSSQSGSGSSIDNVATVDIIKAKTLYKQALELVPNHLQSLIGYAKLLMTKTETYYKAERTLKNALDVDPNNVEVQQYITTLQDKRQRQRRPIMLQSEQESKQRRLIILANNNSNNYKQKDIITRKSSAYQDALMERALLDPQQDDEYNNNNNDKNKDDEEFENSYRKSNRSKKKKKKKDKKRHHKRERSHRKRKKEKKHRKRSSRRYDSSSSSSSSSSSLLSSSSSEISTTPLQKPINCEHDEKESNRIIIKTNSPQEKKSPSSKNRQEPTFSPPSSTTKQRLHVPPPNSDNKNQLVGFRR</sequence>
<feature type="region of interest" description="Disordered" evidence="1">
    <location>
        <begin position="256"/>
        <end position="419"/>
    </location>
</feature>
<dbReference type="OrthoDB" id="49366at2759"/>
<organism evidence="2 3">
    <name type="scientific">Fragilariopsis cylindrus CCMP1102</name>
    <dbReference type="NCBI Taxonomy" id="635003"/>
    <lineage>
        <taxon>Eukaryota</taxon>
        <taxon>Sar</taxon>
        <taxon>Stramenopiles</taxon>
        <taxon>Ochrophyta</taxon>
        <taxon>Bacillariophyta</taxon>
        <taxon>Bacillariophyceae</taxon>
        <taxon>Bacillariophycidae</taxon>
        <taxon>Bacillariales</taxon>
        <taxon>Bacillariaceae</taxon>
        <taxon>Fragilariopsis</taxon>
    </lineage>
</organism>
<dbReference type="SUPFAM" id="SSF48452">
    <property type="entry name" value="TPR-like"/>
    <property type="match status" value="1"/>
</dbReference>
<protein>
    <submittedName>
        <fullName evidence="2">Uncharacterized protein</fullName>
    </submittedName>
</protein>
<dbReference type="InParanoid" id="A0A1E7FES8"/>
<dbReference type="InterPro" id="IPR011990">
    <property type="entry name" value="TPR-like_helical_dom_sf"/>
</dbReference>
<evidence type="ECO:0000313" key="2">
    <source>
        <dbReference type="EMBL" id="OEU16678.1"/>
    </source>
</evidence>